<dbReference type="EMBL" id="UZAH01028447">
    <property type="protein sequence ID" value="VDP00210.1"/>
    <property type="molecule type" value="Genomic_DNA"/>
</dbReference>
<gene>
    <name evidence="1" type="ORF">HPBE_LOCUS14606</name>
</gene>
<evidence type="ECO:0000313" key="3">
    <source>
        <dbReference type="WBParaSite" id="HPBE_0001460501-mRNA-1"/>
    </source>
</evidence>
<protein>
    <submittedName>
        <fullName evidence="3">HTH_48 domain-containing protein</fullName>
    </submittedName>
</protein>
<dbReference type="WBParaSite" id="HPBE_0001460501-mRNA-1">
    <property type="protein sequence ID" value="HPBE_0001460501-mRNA-1"/>
    <property type="gene ID" value="HPBE_0001460501"/>
</dbReference>
<dbReference type="Proteomes" id="UP000050761">
    <property type="component" value="Unassembled WGS sequence"/>
</dbReference>
<reference evidence="3" key="2">
    <citation type="submission" date="2019-09" db="UniProtKB">
        <authorList>
            <consortium name="WormBaseParasite"/>
        </authorList>
    </citation>
    <scope>IDENTIFICATION</scope>
</reference>
<reference evidence="1 2" key="1">
    <citation type="submission" date="2018-11" db="EMBL/GenBank/DDBJ databases">
        <authorList>
            <consortium name="Pathogen Informatics"/>
        </authorList>
    </citation>
    <scope>NUCLEOTIDE SEQUENCE [LARGE SCALE GENOMIC DNA]</scope>
</reference>
<dbReference type="AlphaFoldDB" id="A0A183G0I3"/>
<evidence type="ECO:0000313" key="1">
    <source>
        <dbReference type="EMBL" id="VDP00210.1"/>
    </source>
</evidence>
<organism evidence="2 3">
    <name type="scientific">Heligmosomoides polygyrus</name>
    <name type="common">Parasitic roundworm</name>
    <dbReference type="NCBI Taxonomy" id="6339"/>
    <lineage>
        <taxon>Eukaryota</taxon>
        <taxon>Metazoa</taxon>
        <taxon>Ecdysozoa</taxon>
        <taxon>Nematoda</taxon>
        <taxon>Chromadorea</taxon>
        <taxon>Rhabditida</taxon>
        <taxon>Rhabditina</taxon>
        <taxon>Rhabditomorpha</taxon>
        <taxon>Strongyloidea</taxon>
        <taxon>Heligmosomidae</taxon>
        <taxon>Heligmosomoides</taxon>
    </lineage>
</organism>
<keyword evidence="2" id="KW-1185">Reference proteome</keyword>
<sequence>METKMLRWTAGVTRLDRIRNEAIRKKFGVAPIADKMRGARMRWYFTMTCSELLSCLNYLSLSCQFKEAEDRG</sequence>
<accession>A0A183G0I3</accession>
<proteinExistence type="predicted"/>
<accession>A0A3P8AA95</accession>
<name>A0A183G0I3_HELPZ</name>
<evidence type="ECO:0000313" key="2">
    <source>
        <dbReference type="Proteomes" id="UP000050761"/>
    </source>
</evidence>
<dbReference type="OrthoDB" id="5800121at2759"/>